<keyword evidence="3" id="KW-0808">Transferase</keyword>
<dbReference type="GO" id="GO:0009247">
    <property type="term" value="P:glycolipid biosynthetic process"/>
    <property type="evidence" value="ECO:0007669"/>
    <property type="project" value="TreeGrafter"/>
</dbReference>
<dbReference type="FunFam" id="3.90.550.10:FF:000128">
    <property type="entry name" value="Glycosyl transferase family 2"/>
    <property type="match status" value="1"/>
</dbReference>
<comment type="caution">
    <text evidence="5">The sequence shown here is derived from an EMBL/GenBank/DDBJ whole genome shotgun (WGS) entry which is preliminary data.</text>
</comment>
<evidence type="ECO:0000313" key="5">
    <source>
        <dbReference type="EMBL" id="GLI54223.1"/>
    </source>
</evidence>
<name>A0A9W6GHM0_9BACT</name>
<evidence type="ECO:0000313" key="6">
    <source>
        <dbReference type="Proteomes" id="UP001144297"/>
    </source>
</evidence>
<comment type="similarity">
    <text evidence="1">Belongs to the glycosyltransferase 2 family.</text>
</comment>
<dbReference type="InterPro" id="IPR039528">
    <property type="entry name" value="DPM1-like"/>
</dbReference>
<evidence type="ECO:0000256" key="1">
    <source>
        <dbReference type="ARBA" id="ARBA00006739"/>
    </source>
</evidence>
<dbReference type="GO" id="GO:0004582">
    <property type="term" value="F:dolichyl-phosphate beta-D-mannosyltransferase activity"/>
    <property type="evidence" value="ECO:0007669"/>
    <property type="project" value="InterPro"/>
</dbReference>
<dbReference type="Proteomes" id="UP001144297">
    <property type="component" value="Unassembled WGS sequence"/>
</dbReference>
<dbReference type="Gene3D" id="3.90.550.10">
    <property type="entry name" value="Spore Coat Polysaccharide Biosynthesis Protein SpsA, Chain A"/>
    <property type="match status" value="1"/>
</dbReference>
<dbReference type="Pfam" id="PF00535">
    <property type="entry name" value="Glycos_transf_2"/>
    <property type="match status" value="1"/>
</dbReference>
<dbReference type="PANTHER" id="PTHR43398">
    <property type="entry name" value="DOLICHOL-PHOSPHATE MANNOSYLTRANSFERASE SUBUNIT 1"/>
    <property type="match status" value="1"/>
</dbReference>
<proteinExistence type="inferred from homology"/>
<keyword evidence="2" id="KW-0328">Glycosyltransferase</keyword>
<evidence type="ECO:0000256" key="3">
    <source>
        <dbReference type="ARBA" id="ARBA00022679"/>
    </source>
</evidence>
<dbReference type="CDD" id="cd06442">
    <property type="entry name" value="DPM1_like"/>
    <property type="match status" value="1"/>
</dbReference>
<gene>
    <name evidence="5" type="ORF">TISLANDTSLP1_19160</name>
</gene>
<protein>
    <submittedName>
        <fullName evidence="5">Dolichyl-phosphate beta-D-mannosyltransferase</fullName>
    </submittedName>
</protein>
<accession>A0A9W6GHM0</accession>
<organism evidence="5 6">
    <name type="scientific">Thermodesulfovibrio yellowstonii</name>
    <dbReference type="NCBI Taxonomy" id="28262"/>
    <lineage>
        <taxon>Bacteria</taxon>
        <taxon>Pseudomonadati</taxon>
        <taxon>Nitrospirota</taxon>
        <taxon>Thermodesulfovibrionia</taxon>
        <taxon>Thermodesulfovibrionales</taxon>
        <taxon>Thermodesulfovibrionaceae</taxon>
        <taxon>Thermodesulfovibrio</taxon>
    </lineage>
</organism>
<reference evidence="5" key="1">
    <citation type="submission" date="2022-12" db="EMBL/GenBank/DDBJ databases">
        <title>Reference genome sequencing for broad-spectrum identification of bacterial and archaeal isolates by mass spectrometry.</title>
        <authorList>
            <person name="Sekiguchi Y."/>
            <person name="Tourlousse D.M."/>
        </authorList>
    </citation>
    <scope>NUCLEOTIDE SEQUENCE</scope>
    <source>
        <strain evidence="5">TSL-P1</strain>
    </source>
</reference>
<dbReference type="InterPro" id="IPR029044">
    <property type="entry name" value="Nucleotide-diphossugar_trans"/>
</dbReference>
<dbReference type="GO" id="GO:0016020">
    <property type="term" value="C:membrane"/>
    <property type="evidence" value="ECO:0007669"/>
    <property type="project" value="GOC"/>
</dbReference>
<keyword evidence="6" id="KW-1185">Reference proteome</keyword>
<dbReference type="PANTHER" id="PTHR43398:SF1">
    <property type="entry name" value="DOLICHOL-PHOSPHATE MANNOSYLTRANSFERASE SUBUNIT 1"/>
    <property type="match status" value="1"/>
</dbReference>
<evidence type="ECO:0000259" key="4">
    <source>
        <dbReference type="Pfam" id="PF00535"/>
    </source>
</evidence>
<evidence type="ECO:0000256" key="2">
    <source>
        <dbReference type="ARBA" id="ARBA00022676"/>
    </source>
</evidence>
<dbReference type="SUPFAM" id="SSF53448">
    <property type="entry name" value="Nucleotide-diphospho-sugar transferases"/>
    <property type="match status" value="1"/>
</dbReference>
<sequence>MIDTLVILPTYNEAENIDKLIPKLLEQNIDMLFIDDASEDGTANLIKKWMNKSTRINLIERTAKLGLGTAYVTGFKWALKKDYQYIFEMDADLSHDPADIPKFIEKCKEDYALVIGSRYTHGTISVVGWDFRRLLLSKFANKYATTILGLSFLTDVTSGYRCYSRKVIEALNLDNIKSNGYAFQIEMVYRVYKMDFKITEIPIIFYERNSGSSKMNKRIVREAALMVWKLKFGK</sequence>
<dbReference type="InterPro" id="IPR001173">
    <property type="entry name" value="Glyco_trans_2-like"/>
</dbReference>
<feature type="domain" description="Glycosyltransferase 2-like" evidence="4">
    <location>
        <begin position="6"/>
        <end position="167"/>
    </location>
</feature>
<dbReference type="EMBL" id="BSDX01000001">
    <property type="protein sequence ID" value="GLI54223.1"/>
    <property type="molecule type" value="Genomic_DNA"/>
</dbReference>
<dbReference type="AlphaFoldDB" id="A0A9W6GHM0"/>